<reference evidence="2 3" key="1">
    <citation type="submission" date="2016-10" db="EMBL/GenBank/DDBJ databases">
        <authorList>
            <person name="de Groot N.N."/>
        </authorList>
    </citation>
    <scope>NUCLEOTIDE SEQUENCE [LARGE SCALE GENOMIC DNA]</scope>
    <source>
        <strain evidence="2 3">HLD2</strain>
    </source>
</reference>
<feature type="transmembrane region" description="Helical" evidence="1">
    <location>
        <begin position="54"/>
        <end position="77"/>
    </location>
</feature>
<dbReference type="Proteomes" id="UP000199648">
    <property type="component" value="Unassembled WGS sequence"/>
</dbReference>
<evidence type="ECO:0000313" key="2">
    <source>
        <dbReference type="EMBL" id="SCZ65838.1"/>
    </source>
</evidence>
<evidence type="ECO:0000256" key="1">
    <source>
        <dbReference type="SAM" id="Phobius"/>
    </source>
</evidence>
<dbReference type="AlphaFoldDB" id="A0A1G5QW74"/>
<keyword evidence="1" id="KW-0472">Membrane</keyword>
<sequence>MFGCRLAVPAPLLAVAWFLLYVLAIGSVLVLLAWMQNAFVESSSSVTLSDAPDILDTISILTLFVLVAFFWRSALCLNSDVSRAIRKRGGSFRISGKKGAGQVLGVDIEIEFDRPFLDYWPHPRGTHKEIVCDEEVSIRVGAYNPRYMKKMSAIKFGSKCHAGENVRVCSGKNISDGYDGVWRERGKELNQLFGDGLGDWEIEIADERMEMKIKSGSWDGVAFINKIDCGVDKILATCKEYEIAHRK</sequence>
<keyword evidence="3" id="KW-1185">Reference proteome</keyword>
<keyword evidence="1" id="KW-0812">Transmembrane</keyword>
<organism evidence="2 3">
    <name type="scientific">Thiohalomonas denitrificans</name>
    <dbReference type="NCBI Taxonomy" id="415747"/>
    <lineage>
        <taxon>Bacteria</taxon>
        <taxon>Pseudomonadati</taxon>
        <taxon>Pseudomonadota</taxon>
        <taxon>Gammaproteobacteria</taxon>
        <taxon>Thiohalomonadales</taxon>
        <taxon>Thiohalomonadaceae</taxon>
        <taxon>Thiohalomonas</taxon>
    </lineage>
</organism>
<gene>
    <name evidence="2" type="ORF">SAMN03097708_02887</name>
</gene>
<accession>A0A1G5QW74</accession>
<evidence type="ECO:0000313" key="3">
    <source>
        <dbReference type="Proteomes" id="UP000199648"/>
    </source>
</evidence>
<protein>
    <submittedName>
        <fullName evidence="2">Uncharacterized protein</fullName>
    </submittedName>
</protein>
<keyword evidence="1" id="KW-1133">Transmembrane helix</keyword>
<name>A0A1G5QW74_9GAMM</name>
<proteinExistence type="predicted"/>
<dbReference type="EMBL" id="FMWD01000010">
    <property type="protein sequence ID" value="SCZ65838.1"/>
    <property type="molecule type" value="Genomic_DNA"/>
</dbReference>
<feature type="transmembrane region" description="Helical" evidence="1">
    <location>
        <begin position="12"/>
        <end position="34"/>
    </location>
</feature>